<accession>A0A9W8Y7V0</accession>
<name>A0A9W8Y7V0_9PLEO</name>
<dbReference type="PANTHER" id="PTHR24148:SF64">
    <property type="entry name" value="HETEROKARYON INCOMPATIBILITY DOMAIN-CONTAINING PROTEIN"/>
    <property type="match status" value="1"/>
</dbReference>
<evidence type="ECO:0000313" key="1">
    <source>
        <dbReference type="EMBL" id="KAJ4369964.1"/>
    </source>
</evidence>
<dbReference type="Proteomes" id="UP001140560">
    <property type="component" value="Unassembled WGS sequence"/>
</dbReference>
<dbReference type="Pfam" id="PF26639">
    <property type="entry name" value="Het-6_barrel"/>
    <property type="match status" value="1"/>
</dbReference>
<keyword evidence="2" id="KW-1185">Reference proteome</keyword>
<dbReference type="AlphaFoldDB" id="A0A9W8Y7V0"/>
<reference evidence="1" key="1">
    <citation type="submission" date="2022-10" db="EMBL/GenBank/DDBJ databases">
        <title>Tapping the CABI collections for fungal endophytes: first genome assemblies for Collariella, Neodidymelliopsis, Ascochyta clinopodiicola, Didymella pomorum, Didymosphaeria variabile, Neocosmospora piperis and Neocucurbitaria cava.</title>
        <authorList>
            <person name="Hill R."/>
        </authorList>
    </citation>
    <scope>NUCLEOTIDE SEQUENCE</scope>
    <source>
        <strain evidence="1">IMI 356814</strain>
    </source>
</reference>
<gene>
    <name evidence="1" type="ORF">N0V83_005728</name>
</gene>
<evidence type="ECO:0000313" key="2">
    <source>
        <dbReference type="Proteomes" id="UP001140560"/>
    </source>
</evidence>
<protein>
    <submittedName>
        <fullName evidence="1">Uncharacterized protein</fullName>
    </submittedName>
</protein>
<dbReference type="PANTHER" id="PTHR24148">
    <property type="entry name" value="ANKYRIN REPEAT DOMAIN-CONTAINING PROTEIN 39 HOMOLOG-RELATED"/>
    <property type="match status" value="1"/>
</dbReference>
<dbReference type="EMBL" id="JAPEUY010000009">
    <property type="protein sequence ID" value="KAJ4369964.1"/>
    <property type="molecule type" value="Genomic_DNA"/>
</dbReference>
<comment type="caution">
    <text evidence="1">The sequence shown here is derived from an EMBL/GenBank/DDBJ whole genome shotgun (WGS) entry which is preliminary data.</text>
</comment>
<organism evidence="1 2">
    <name type="scientific">Neocucurbitaria cava</name>
    <dbReference type="NCBI Taxonomy" id="798079"/>
    <lineage>
        <taxon>Eukaryota</taxon>
        <taxon>Fungi</taxon>
        <taxon>Dikarya</taxon>
        <taxon>Ascomycota</taxon>
        <taxon>Pezizomycotina</taxon>
        <taxon>Dothideomycetes</taxon>
        <taxon>Pleosporomycetidae</taxon>
        <taxon>Pleosporales</taxon>
        <taxon>Pleosporineae</taxon>
        <taxon>Cucurbitariaceae</taxon>
        <taxon>Neocucurbitaria</taxon>
    </lineage>
</organism>
<dbReference type="OrthoDB" id="2157530at2759"/>
<sequence length="213" mass="23983">MKDSSIIRLPNYFLDGSQKSDSSKECFEILGKITRKAYSNVINLPDAIWRTLCADRDSEGQTASSSYRIAMLYLLEASTNASNRKNFTNVFEQISSIDVEELLETDLPGYVMEYLKVVRDTIWNRRTFRSMVVDDEEGVLVGLVPQLAKVGDQVCILYGCSVPVILRKLSGDTKDPHWRLIGDAYVHGVIDGEAMRSASPQTSEVVEVEFMIR</sequence>
<proteinExistence type="predicted"/>
<dbReference type="InterPro" id="IPR052895">
    <property type="entry name" value="HetReg/Transcr_Mod"/>
</dbReference>